<dbReference type="OrthoDB" id="9806415at2"/>
<dbReference type="RefSeq" id="WP_106874562.1">
    <property type="nucleotide sequence ID" value="NZ_CP027845.1"/>
</dbReference>
<keyword evidence="3 4" id="KW-0687">Ribonucleoprotein</keyword>
<dbReference type="NCBIfam" id="NF003698">
    <property type="entry name" value="PRK05309.1"/>
    <property type="match status" value="1"/>
</dbReference>
<keyword evidence="2 4" id="KW-0689">Ribosomal protein</keyword>
<dbReference type="SUPFAM" id="SSF53137">
    <property type="entry name" value="Translational machinery components"/>
    <property type="match status" value="1"/>
</dbReference>
<comment type="subunit">
    <text evidence="4">Part of the 30S ribosomal subunit. Interacts with proteins S7 and S18. Binds to IF-3.</text>
</comment>
<accession>A0A2P1P8X1</accession>
<dbReference type="GO" id="GO:0003735">
    <property type="term" value="F:structural constituent of ribosome"/>
    <property type="evidence" value="ECO:0007669"/>
    <property type="project" value="InterPro"/>
</dbReference>
<comment type="function">
    <text evidence="4">Located on the platform of the 30S subunit, it bridges several disparate RNA helices of the 16S rRNA. Forms part of the Shine-Dalgarno cleft in the 70S ribosome.</text>
</comment>
<dbReference type="Pfam" id="PF00411">
    <property type="entry name" value="Ribosomal_S11"/>
    <property type="match status" value="1"/>
</dbReference>
<dbReference type="GO" id="GO:0019843">
    <property type="term" value="F:rRNA binding"/>
    <property type="evidence" value="ECO:0007669"/>
    <property type="project" value="UniProtKB-UniRule"/>
</dbReference>
<evidence type="ECO:0000256" key="1">
    <source>
        <dbReference type="ARBA" id="ARBA00006194"/>
    </source>
</evidence>
<sequence length="126" mass="14193">MTSKTTASKKKIKNMSFARVYVTVTPNNTLINFTDVQGNTFASSSAGRYFKNSKKSTPYAAQVACQNLITVVKEYGVKTIEIVVNGIGAQRDSVLRYLLESFNVRFIIEKTPVPHNGCRRKKRRRV</sequence>
<evidence type="ECO:0000256" key="3">
    <source>
        <dbReference type="ARBA" id="ARBA00023274"/>
    </source>
</evidence>
<name>A0A2P1P8X1_9RICK</name>
<keyword evidence="4" id="KW-0699">rRNA-binding</keyword>
<proteinExistence type="inferred from homology"/>
<protein>
    <recommendedName>
        <fullName evidence="4">Small ribosomal subunit protein uS11</fullName>
    </recommendedName>
</protein>
<evidence type="ECO:0000313" key="5">
    <source>
        <dbReference type="EMBL" id="AVP87711.1"/>
    </source>
</evidence>
<dbReference type="InterPro" id="IPR001971">
    <property type="entry name" value="Ribosomal_uS11"/>
</dbReference>
<dbReference type="EMBL" id="CP027845">
    <property type="protein sequence ID" value="AVP87711.1"/>
    <property type="molecule type" value="Genomic_DNA"/>
</dbReference>
<dbReference type="GO" id="GO:1990904">
    <property type="term" value="C:ribonucleoprotein complex"/>
    <property type="evidence" value="ECO:0007669"/>
    <property type="project" value="UniProtKB-KW"/>
</dbReference>
<dbReference type="GO" id="GO:0005840">
    <property type="term" value="C:ribosome"/>
    <property type="evidence" value="ECO:0007669"/>
    <property type="project" value="UniProtKB-KW"/>
</dbReference>
<evidence type="ECO:0000256" key="4">
    <source>
        <dbReference type="HAMAP-Rule" id="MF_01310"/>
    </source>
</evidence>
<dbReference type="AlphaFoldDB" id="A0A2P1P8X1"/>
<dbReference type="PIRSF" id="PIRSF002131">
    <property type="entry name" value="Ribosomal_S11"/>
    <property type="match status" value="1"/>
</dbReference>
<keyword evidence="6" id="KW-1185">Reference proteome</keyword>
<dbReference type="KEGG" id="ptc:phytr_7750"/>
<dbReference type="Gene3D" id="3.30.420.80">
    <property type="entry name" value="Ribosomal protein S11"/>
    <property type="match status" value="1"/>
</dbReference>
<dbReference type="InterPro" id="IPR036967">
    <property type="entry name" value="Ribosomal_uS11_sf"/>
</dbReference>
<evidence type="ECO:0000256" key="2">
    <source>
        <dbReference type="ARBA" id="ARBA00022980"/>
    </source>
</evidence>
<organism evidence="5 6">
    <name type="scientific">Candidatus Phycorickettsia trachydisci</name>
    <dbReference type="NCBI Taxonomy" id="2115978"/>
    <lineage>
        <taxon>Bacteria</taxon>
        <taxon>Pseudomonadati</taxon>
        <taxon>Pseudomonadota</taxon>
        <taxon>Alphaproteobacteria</taxon>
        <taxon>Rickettsiales</taxon>
        <taxon>Rickettsiaceae</taxon>
        <taxon>Candidatus Phycorickettsia</taxon>
    </lineage>
</organism>
<evidence type="ECO:0000313" key="6">
    <source>
        <dbReference type="Proteomes" id="UP000241762"/>
    </source>
</evidence>
<comment type="similarity">
    <text evidence="1 4">Belongs to the universal ribosomal protein uS11 family.</text>
</comment>
<gene>
    <name evidence="4" type="primary">rpsK</name>
    <name evidence="5" type="ORF">phytr_7750</name>
</gene>
<dbReference type="HAMAP" id="MF_01310">
    <property type="entry name" value="Ribosomal_uS11"/>
    <property type="match status" value="1"/>
</dbReference>
<keyword evidence="4" id="KW-0694">RNA-binding</keyword>
<dbReference type="Proteomes" id="UP000241762">
    <property type="component" value="Chromosome"/>
</dbReference>
<dbReference type="GO" id="GO:0006412">
    <property type="term" value="P:translation"/>
    <property type="evidence" value="ECO:0007669"/>
    <property type="project" value="UniProtKB-UniRule"/>
</dbReference>
<reference evidence="5 6" key="1">
    <citation type="submission" date="2018-03" db="EMBL/GenBank/DDBJ databases">
        <title>A gene transfer event suggests a long-term partnership between eustigmatophyte algae and a novel lineage of endosymbiotic bacteria.</title>
        <authorList>
            <person name="Yurchenko T."/>
            <person name="Sevcikova T."/>
            <person name="Pribyl P."/>
            <person name="El Karkouri K."/>
            <person name="Klimes V."/>
            <person name="Amaral R."/>
            <person name="Zbrankova V."/>
            <person name="Kim E."/>
            <person name="Raoult D."/>
            <person name="Santos L.M.A."/>
            <person name="Elias M."/>
        </authorList>
    </citation>
    <scope>NUCLEOTIDE SEQUENCE [LARGE SCALE GENOMIC DNA]</scope>
    <source>
        <strain evidence="5">CCALA 838</strain>
    </source>
</reference>
<dbReference type="PANTHER" id="PTHR11759">
    <property type="entry name" value="40S RIBOSOMAL PROTEIN S14/30S RIBOSOMAL PROTEIN S11"/>
    <property type="match status" value="1"/>
</dbReference>